<dbReference type="InterPro" id="IPR013324">
    <property type="entry name" value="RNA_pol_sigma_r3/r4-like"/>
</dbReference>
<evidence type="ECO:0000313" key="5">
    <source>
        <dbReference type="EMBL" id="GFR37761.1"/>
    </source>
</evidence>
<dbReference type="Pfam" id="PF04297">
    <property type="entry name" value="UPF0122"/>
    <property type="match status" value="1"/>
</dbReference>
<dbReference type="InterPro" id="IPR036388">
    <property type="entry name" value="WH-like_DNA-bd_sf"/>
</dbReference>
<proteinExistence type="inferred from homology"/>
<evidence type="ECO:0000256" key="1">
    <source>
        <dbReference type="ARBA" id="ARBA00008720"/>
    </source>
</evidence>
<comment type="similarity">
    <text evidence="1 3">Belongs to the UPF0122 family.</text>
</comment>
<dbReference type="Gene3D" id="1.10.10.10">
    <property type="entry name" value="Winged helix-like DNA-binding domain superfamily/Winged helix DNA-binding domain"/>
    <property type="match status" value="1"/>
</dbReference>
<evidence type="ECO:0000256" key="4">
    <source>
        <dbReference type="SAM" id="Coils"/>
    </source>
</evidence>
<dbReference type="AlphaFoldDB" id="A0A916VFT1"/>
<comment type="function">
    <text evidence="2 3">Might take part in the signal recognition particle (SRP) pathway. This is inferred from the conservation of its genetic proximity to ftsY/ffh. May be a regulatory protein.</text>
</comment>
<organism evidence="5 6">
    <name type="scientific">Insulibacter thermoxylanivorax</name>
    <dbReference type="NCBI Taxonomy" id="2749268"/>
    <lineage>
        <taxon>Bacteria</taxon>
        <taxon>Bacillati</taxon>
        <taxon>Bacillota</taxon>
        <taxon>Bacilli</taxon>
        <taxon>Bacillales</taxon>
        <taxon>Paenibacillaceae</taxon>
        <taxon>Insulibacter</taxon>
    </lineage>
</organism>
<keyword evidence="6" id="KW-1185">Reference proteome</keyword>
<evidence type="ECO:0000313" key="6">
    <source>
        <dbReference type="Proteomes" id="UP000654993"/>
    </source>
</evidence>
<reference evidence="5" key="2">
    <citation type="journal article" date="2021" name="Data Brief">
        <title>Draft genome sequence data of the facultative, thermophilic, xylanolytic bacterium Paenibacillus sp. strain DA-C8.</title>
        <authorList>
            <person name="Chhe C."/>
            <person name="Uke A."/>
            <person name="Baramee S."/>
            <person name="Ungkulpasvich U."/>
            <person name="Tachaapaikoon C."/>
            <person name="Pason P."/>
            <person name="Waeonukul R."/>
            <person name="Ratanakhanokchai K."/>
            <person name="Kosugi A."/>
        </authorList>
    </citation>
    <scope>NUCLEOTIDE SEQUENCE</scope>
    <source>
        <strain evidence="5">DA-C8</strain>
    </source>
</reference>
<keyword evidence="4" id="KW-0175">Coiled coil</keyword>
<sequence>MVKHASEQEMLAKTTRMNLLFDWYGSLLTERQRTYMQYYFHDDYSLSEIAAEFAVSRQAVYDQLKRTEAILEDYEDKLGLLSRHEQRQRTIHEMREIARQLSDEQRTAIERLLMQLEEVDRT</sequence>
<dbReference type="RefSeq" id="WP_200966029.1">
    <property type="nucleotide sequence ID" value="NZ_BMAQ01000006.1"/>
</dbReference>
<gene>
    <name evidence="5" type="ORF">PRECH8_10570</name>
</gene>
<feature type="coiled-coil region" evidence="4">
    <location>
        <begin position="57"/>
        <end position="84"/>
    </location>
</feature>
<dbReference type="InterPro" id="IPR054831">
    <property type="entry name" value="UPF0122_fam_protein"/>
</dbReference>
<dbReference type="PANTHER" id="PTHR40083:SF1">
    <property type="entry name" value="UPF0122 PROTEIN YLXM"/>
    <property type="match status" value="1"/>
</dbReference>
<dbReference type="SUPFAM" id="SSF88659">
    <property type="entry name" value="Sigma3 and sigma4 domains of RNA polymerase sigma factors"/>
    <property type="match status" value="1"/>
</dbReference>
<accession>A0A916VFT1</accession>
<dbReference type="InterPro" id="IPR007394">
    <property type="entry name" value="UPF0122"/>
</dbReference>
<protein>
    <recommendedName>
        <fullName evidence="3">UPF0122 protein PRECH8_10570</fullName>
    </recommendedName>
</protein>
<evidence type="ECO:0000256" key="3">
    <source>
        <dbReference type="HAMAP-Rule" id="MF_00245"/>
    </source>
</evidence>
<dbReference type="EMBL" id="BMAQ01000006">
    <property type="protein sequence ID" value="GFR37761.1"/>
    <property type="molecule type" value="Genomic_DNA"/>
</dbReference>
<comment type="caution">
    <text evidence="5">The sequence shown here is derived from an EMBL/GenBank/DDBJ whole genome shotgun (WGS) entry which is preliminary data.</text>
</comment>
<dbReference type="Proteomes" id="UP000654993">
    <property type="component" value="Unassembled WGS sequence"/>
</dbReference>
<dbReference type="NCBIfam" id="NF045758">
    <property type="entry name" value="YlxM"/>
    <property type="match status" value="1"/>
</dbReference>
<dbReference type="NCBIfam" id="NF001070">
    <property type="entry name" value="PRK00118.1-6"/>
    <property type="match status" value="1"/>
</dbReference>
<name>A0A916VFT1_9BACL</name>
<reference evidence="5" key="1">
    <citation type="submission" date="2020-08" db="EMBL/GenBank/DDBJ databases">
        <authorList>
            <person name="Uke A."/>
            <person name="Chhe C."/>
            <person name="Baramee S."/>
            <person name="Kosugi A."/>
        </authorList>
    </citation>
    <scope>NUCLEOTIDE SEQUENCE</scope>
    <source>
        <strain evidence="5">DA-C8</strain>
    </source>
</reference>
<dbReference type="HAMAP" id="MF_00245">
    <property type="entry name" value="UPF0122"/>
    <property type="match status" value="1"/>
</dbReference>
<dbReference type="PANTHER" id="PTHR40083">
    <property type="entry name" value="UPF0122 PROTEIN CBO2450/CLC_2298"/>
    <property type="match status" value="1"/>
</dbReference>
<evidence type="ECO:0000256" key="2">
    <source>
        <dbReference type="ARBA" id="ARBA00024764"/>
    </source>
</evidence>